<dbReference type="PANTHER" id="PTHR23502">
    <property type="entry name" value="MAJOR FACILITATOR SUPERFAMILY"/>
    <property type="match status" value="1"/>
</dbReference>
<keyword evidence="3 5" id="KW-1133">Transmembrane helix</keyword>
<gene>
    <name evidence="6" type="ORF">Plec18167_004979</name>
</gene>
<comment type="subcellular location">
    <subcellularLocation>
        <location evidence="1">Membrane</location>
        <topology evidence="1">Multi-pass membrane protein</topology>
    </subcellularLocation>
</comment>
<evidence type="ECO:0000256" key="3">
    <source>
        <dbReference type="ARBA" id="ARBA00022989"/>
    </source>
</evidence>
<sequence length="164" mass="18811">MAFLSTALDFLFLKETYAPWLLSRKAAEIRRETKNWGIHAKRDEVEFEFKEIMRNNFTRPLRMLFTEPMVALISLYMSFIYGLVYALVEAYPYAFQHVHQMNAGVSGLPLIGLIIGQVLACAFICSQNTTYVRKLKANDGVPIPEWRLQPTIIGAPAFTLGLFW</sequence>
<evidence type="ECO:0000256" key="4">
    <source>
        <dbReference type="ARBA" id="ARBA00023136"/>
    </source>
</evidence>
<proteinExistence type="predicted"/>
<evidence type="ECO:0000256" key="1">
    <source>
        <dbReference type="ARBA" id="ARBA00004141"/>
    </source>
</evidence>
<name>A0ABR3XNI0_9EURO</name>
<protein>
    <submittedName>
        <fullName evidence="6">Uncharacterized protein</fullName>
    </submittedName>
</protein>
<keyword evidence="2 5" id="KW-0812">Transmembrane</keyword>
<organism evidence="6 7">
    <name type="scientific">Paecilomyces lecythidis</name>
    <dbReference type="NCBI Taxonomy" id="3004212"/>
    <lineage>
        <taxon>Eukaryota</taxon>
        <taxon>Fungi</taxon>
        <taxon>Dikarya</taxon>
        <taxon>Ascomycota</taxon>
        <taxon>Pezizomycotina</taxon>
        <taxon>Eurotiomycetes</taxon>
        <taxon>Eurotiomycetidae</taxon>
        <taxon>Eurotiales</taxon>
        <taxon>Thermoascaceae</taxon>
        <taxon>Paecilomyces</taxon>
    </lineage>
</organism>
<comment type="caution">
    <text evidence="6">The sequence shown here is derived from an EMBL/GenBank/DDBJ whole genome shotgun (WGS) entry which is preliminary data.</text>
</comment>
<accession>A0ABR3XNI0</accession>
<dbReference type="Gene3D" id="1.20.1250.20">
    <property type="entry name" value="MFS general substrate transporter like domains"/>
    <property type="match status" value="1"/>
</dbReference>
<reference evidence="6 7" key="1">
    <citation type="journal article" date="2024" name="IMA Fungus">
        <title>IMA Genome - F19 : A genome assembly and annotation guide to empower mycologists, including annotated draft genome sequences of Ceratocystis pirilliformis, Diaporthe australafricana, Fusarium ophioides, Paecilomyces lecythidis, and Sporothrix stenoceras.</title>
        <authorList>
            <person name="Aylward J."/>
            <person name="Wilson A.M."/>
            <person name="Visagie C.M."/>
            <person name="Spraker J."/>
            <person name="Barnes I."/>
            <person name="Buitendag C."/>
            <person name="Ceriani C."/>
            <person name="Del Mar Angel L."/>
            <person name="du Plessis D."/>
            <person name="Fuchs T."/>
            <person name="Gasser K."/>
            <person name="Kramer D."/>
            <person name="Li W."/>
            <person name="Munsamy K."/>
            <person name="Piso A."/>
            <person name="Price J.L."/>
            <person name="Sonnekus B."/>
            <person name="Thomas C."/>
            <person name="van der Nest A."/>
            <person name="van Dijk A."/>
            <person name="van Heerden A."/>
            <person name="van Vuuren N."/>
            <person name="Yilmaz N."/>
            <person name="Duong T.A."/>
            <person name="van der Merwe N.A."/>
            <person name="Wingfield M.J."/>
            <person name="Wingfield B.D."/>
        </authorList>
    </citation>
    <scope>NUCLEOTIDE SEQUENCE [LARGE SCALE GENOMIC DNA]</scope>
    <source>
        <strain evidence="6 7">CMW 18167</strain>
    </source>
</reference>
<evidence type="ECO:0000313" key="7">
    <source>
        <dbReference type="Proteomes" id="UP001583193"/>
    </source>
</evidence>
<dbReference type="SUPFAM" id="SSF103473">
    <property type="entry name" value="MFS general substrate transporter"/>
    <property type="match status" value="1"/>
</dbReference>
<dbReference type="PANTHER" id="PTHR23502:SF138">
    <property type="entry name" value="MAJOR FACILITATOR SUPERFAMILY (MFS) PROFILE DOMAIN-CONTAINING PROTEIN-RELATED"/>
    <property type="match status" value="1"/>
</dbReference>
<dbReference type="EMBL" id="JAVDPF010000014">
    <property type="protein sequence ID" value="KAL1877290.1"/>
    <property type="molecule type" value="Genomic_DNA"/>
</dbReference>
<dbReference type="Proteomes" id="UP001583193">
    <property type="component" value="Unassembled WGS sequence"/>
</dbReference>
<evidence type="ECO:0000256" key="2">
    <source>
        <dbReference type="ARBA" id="ARBA00022692"/>
    </source>
</evidence>
<keyword evidence="4 5" id="KW-0472">Membrane</keyword>
<evidence type="ECO:0000256" key="5">
    <source>
        <dbReference type="SAM" id="Phobius"/>
    </source>
</evidence>
<feature type="transmembrane region" description="Helical" evidence="5">
    <location>
        <begin position="108"/>
        <end position="126"/>
    </location>
</feature>
<keyword evidence="7" id="KW-1185">Reference proteome</keyword>
<dbReference type="InterPro" id="IPR036259">
    <property type="entry name" value="MFS_trans_sf"/>
</dbReference>
<evidence type="ECO:0000313" key="6">
    <source>
        <dbReference type="EMBL" id="KAL1877290.1"/>
    </source>
</evidence>
<feature type="transmembrane region" description="Helical" evidence="5">
    <location>
        <begin position="69"/>
        <end position="88"/>
    </location>
</feature>